<evidence type="ECO:0000256" key="8">
    <source>
        <dbReference type="ARBA" id="ARBA00022840"/>
    </source>
</evidence>
<dbReference type="GO" id="GO:0006270">
    <property type="term" value="P:DNA replication initiation"/>
    <property type="evidence" value="ECO:0007669"/>
    <property type="project" value="TreeGrafter"/>
</dbReference>
<dbReference type="PANTHER" id="PTHR30580">
    <property type="entry name" value="PRIMOSOMAL PROTEIN N"/>
    <property type="match status" value="1"/>
</dbReference>
<evidence type="ECO:0000259" key="13">
    <source>
        <dbReference type="PROSITE" id="PS51192"/>
    </source>
</evidence>
<comment type="function">
    <text evidence="12">Initiates the restart of stalled replication forks, which reloads the replicative helicase on sites other than the origin of replication. Recognizes and binds to abandoned replication forks and remodels them to uncover a helicase loading site. Promotes assembly of the primosome at these replication forks.</text>
</comment>
<keyword evidence="10 12" id="KW-0413">Isomerase</keyword>
<proteinExistence type="inferred from homology"/>
<evidence type="ECO:0000256" key="2">
    <source>
        <dbReference type="ARBA" id="ARBA00022705"/>
    </source>
</evidence>
<dbReference type="FunFam" id="3.40.1440.60:FF:000001">
    <property type="entry name" value="Primosomal protein N"/>
    <property type="match status" value="1"/>
</dbReference>
<evidence type="ECO:0000313" key="15">
    <source>
        <dbReference type="EMBL" id="QDH79583.1"/>
    </source>
</evidence>
<evidence type="ECO:0000256" key="4">
    <source>
        <dbReference type="ARBA" id="ARBA00022741"/>
    </source>
</evidence>
<evidence type="ECO:0000256" key="11">
    <source>
        <dbReference type="ARBA" id="ARBA00048988"/>
    </source>
</evidence>
<dbReference type="InterPro" id="IPR041222">
    <property type="entry name" value="PriA_3primeBD"/>
</dbReference>
<dbReference type="Pfam" id="PF18074">
    <property type="entry name" value="PriA_C"/>
    <property type="match status" value="1"/>
</dbReference>
<evidence type="ECO:0000256" key="5">
    <source>
        <dbReference type="ARBA" id="ARBA00022801"/>
    </source>
</evidence>
<feature type="binding site" evidence="12">
    <location>
        <position position="545"/>
    </location>
    <ligand>
        <name>Zn(2+)</name>
        <dbReference type="ChEBI" id="CHEBI:29105"/>
        <label>1</label>
    </ligand>
</feature>
<feature type="binding site" evidence="12">
    <location>
        <position position="554"/>
    </location>
    <ligand>
        <name>Zn(2+)</name>
        <dbReference type="ChEBI" id="CHEBI:29105"/>
        <label>2</label>
    </ligand>
</feature>
<dbReference type="Gene3D" id="3.40.1440.60">
    <property type="entry name" value="PriA, 3(prime) DNA-binding domain"/>
    <property type="match status" value="1"/>
</dbReference>
<dbReference type="GO" id="GO:0008270">
    <property type="term" value="F:zinc ion binding"/>
    <property type="evidence" value="ECO:0007669"/>
    <property type="project" value="UniProtKB-UniRule"/>
</dbReference>
<feature type="binding site" evidence="12">
    <location>
        <position position="575"/>
    </location>
    <ligand>
        <name>Zn(2+)</name>
        <dbReference type="ChEBI" id="CHEBI:29105"/>
        <label>2</label>
    </ligand>
</feature>
<keyword evidence="1 12" id="KW-0639">Primosome</keyword>
<dbReference type="Pfam" id="PF00271">
    <property type="entry name" value="Helicase_C"/>
    <property type="match status" value="1"/>
</dbReference>
<dbReference type="GO" id="GO:1990077">
    <property type="term" value="C:primosome complex"/>
    <property type="evidence" value="ECO:0007669"/>
    <property type="project" value="UniProtKB-UniRule"/>
</dbReference>
<dbReference type="Proteomes" id="UP000316614">
    <property type="component" value="Chromosome"/>
</dbReference>
<dbReference type="CDD" id="cd17929">
    <property type="entry name" value="DEXHc_priA"/>
    <property type="match status" value="1"/>
</dbReference>
<dbReference type="InterPro" id="IPR011545">
    <property type="entry name" value="DEAD/DEAH_box_helicase_dom"/>
</dbReference>
<evidence type="ECO:0000256" key="3">
    <source>
        <dbReference type="ARBA" id="ARBA00022723"/>
    </source>
</evidence>
<dbReference type="HAMAP" id="MF_00983">
    <property type="entry name" value="PriA"/>
    <property type="match status" value="1"/>
</dbReference>
<dbReference type="EC" id="5.6.2.4" evidence="12"/>
<dbReference type="PROSITE" id="PS51192">
    <property type="entry name" value="HELICASE_ATP_BIND_1"/>
    <property type="match status" value="1"/>
</dbReference>
<keyword evidence="8 12" id="KW-0067">ATP-binding</keyword>
<dbReference type="InterPro" id="IPR040498">
    <property type="entry name" value="PriA_CRR"/>
</dbReference>
<dbReference type="InterPro" id="IPR027417">
    <property type="entry name" value="P-loop_NTPase"/>
</dbReference>
<dbReference type="Pfam" id="PF00270">
    <property type="entry name" value="DEAD"/>
    <property type="match status" value="1"/>
</dbReference>
<dbReference type="InterPro" id="IPR042115">
    <property type="entry name" value="PriA_3primeBD_sf"/>
</dbReference>
<sequence length="840" mass="96342">MEDLFGDSIPHDETTDPSTFADVILPVPIPRMFTYRVPRSMEKSIGIGHRVIVQFGRKKVLTGVIGKVHQKPPKDYQTKAILEVLDDQPVVNPLQIKFWFWMAEYYCCQIGEVMNAALPSGLKLSSESKVQLNPKFDPETSEFPIDDREQIILDALEKNAELTYEDCGKLLGIKSSYLIIKSLVIKEAVLVYEQVKEKYVPKVENRIKLKAPYATSKKALEALFEKLSKSTKQEEILLKYLQEVPVFHSPEKNEKGLEKKVITDAGLSPSSLKTLIKKEILEEFKVIVSRFDDLPTDDREIHLADFQQEGLSSIKEQFGQKQTVLLHGITGSGKTEIYIHLIREVLDSGSQVLLLLPEIALTTQIVGRLQKVFGSEMGIYHSKHSDNERVEVWQGVLSGRFSFVVGVRSAIFLPFDSLGMIIIDEEHEPSYKQFDPAPRFQARDAAIMLSWLHQSKTLLGSATPSYESFYNARTQKYGYVHLNKRFGEAQLPEFHIADILVDKKKNLLKLDFTRIMREKIQEALDRQEQILIFQNRRGYAPYMSCEECGWIPDCEHCDVNLTYHQYSEEMRCHYCGFKEKVPRACPACGSHKLTTVGIGTERLEESLSLLFPEARIGRMDLDTTRSKYAYQRIFDEFSSGNLDILVGTQMITKGLDFDRVTVVGIVDADRILYFPDFRSGERAFQQITQVAGRAGRRNRRGNVIVQTRRPDNVVFEKVIQGNYPEFYLTEMAERKRFFYPPFVKNIKITARHKESKIAEKASRHLTNLLKEIAIKKIILGPERALIGKIKNQYLFDIYVKLDKAGNTPAIFKHEMGKIIFDLNTQKEFKSVRFVVDVDPY</sequence>
<evidence type="ECO:0000256" key="12">
    <source>
        <dbReference type="HAMAP-Rule" id="MF_00983"/>
    </source>
</evidence>
<dbReference type="GO" id="GO:0005524">
    <property type="term" value="F:ATP binding"/>
    <property type="evidence" value="ECO:0007669"/>
    <property type="project" value="UniProtKB-UniRule"/>
</dbReference>
<evidence type="ECO:0000313" key="16">
    <source>
        <dbReference type="Proteomes" id="UP000316614"/>
    </source>
</evidence>
<comment type="catalytic activity">
    <reaction evidence="12">
        <text>Couples ATP hydrolysis with the unwinding of duplex DNA by translocating in the 3'-5' direction.</text>
        <dbReference type="EC" id="5.6.2.4"/>
    </reaction>
</comment>
<feature type="binding site" evidence="12">
    <location>
        <position position="585"/>
    </location>
    <ligand>
        <name>Zn(2+)</name>
        <dbReference type="ChEBI" id="CHEBI:29105"/>
        <label>1</label>
    </ligand>
</feature>
<dbReference type="NCBIfam" id="TIGR00595">
    <property type="entry name" value="priA"/>
    <property type="match status" value="1"/>
</dbReference>
<dbReference type="InterPro" id="IPR005259">
    <property type="entry name" value="PriA"/>
</dbReference>
<evidence type="ECO:0000256" key="9">
    <source>
        <dbReference type="ARBA" id="ARBA00023125"/>
    </source>
</evidence>
<evidence type="ECO:0000256" key="1">
    <source>
        <dbReference type="ARBA" id="ARBA00022515"/>
    </source>
</evidence>
<reference evidence="15 16" key="1">
    <citation type="submission" date="2019-06" db="EMBL/GenBank/DDBJ databases">
        <title>Echinicola alkalisoli sp. nov. isolated from saline soil.</title>
        <authorList>
            <person name="Sun J.-Q."/>
            <person name="Xu L."/>
        </authorList>
    </citation>
    <scope>NUCLEOTIDE SEQUENCE [LARGE SCALE GENOMIC DNA]</scope>
    <source>
        <strain evidence="15 16">LN3S3</strain>
    </source>
</reference>
<dbReference type="InterPro" id="IPR001650">
    <property type="entry name" value="Helicase_C-like"/>
</dbReference>
<dbReference type="SMART" id="SM00490">
    <property type="entry name" value="HELICc"/>
    <property type="match status" value="1"/>
</dbReference>
<evidence type="ECO:0000256" key="10">
    <source>
        <dbReference type="ARBA" id="ARBA00023235"/>
    </source>
</evidence>
<dbReference type="FunFam" id="3.40.50.300:FF:000489">
    <property type="entry name" value="Primosome assembly protein PriA"/>
    <property type="match status" value="1"/>
</dbReference>
<feature type="domain" description="Helicase C-terminal" evidence="14">
    <location>
        <begin position="519"/>
        <end position="734"/>
    </location>
</feature>
<organism evidence="15 16">
    <name type="scientific">Echinicola soli</name>
    <dbReference type="NCBI Taxonomy" id="2591634"/>
    <lineage>
        <taxon>Bacteria</taxon>
        <taxon>Pseudomonadati</taxon>
        <taxon>Bacteroidota</taxon>
        <taxon>Cytophagia</taxon>
        <taxon>Cytophagales</taxon>
        <taxon>Cyclobacteriaceae</taxon>
        <taxon>Echinicola</taxon>
    </lineage>
</organism>
<comment type="catalytic activity">
    <reaction evidence="11 12">
        <text>ATP + H2O = ADP + phosphate + H(+)</text>
        <dbReference type="Rhea" id="RHEA:13065"/>
        <dbReference type="ChEBI" id="CHEBI:15377"/>
        <dbReference type="ChEBI" id="CHEBI:15378"/>
        <dbReference type="ChEBI" id="CHEBI:30616"/>
        <dbReference type="ChEBI" id="CHEBI:43474"/>
        <dbReference type="ChEBI" id="CHEBI:456216"/>
        <dbReference type="EC" id="5.6.2.4"/>
    </reaction>
</comment>
<keyword evidence="3 12" id="KW-0479">Metal-binding</keyword>
<dbReference type="InterPro" id="IPR041236">
    <property type="entry name" value="PriA_C"/>
</dbReference>
<dbReference type="GO" id="GO:0043138">
    <property type="term" value="F:3'-5' DNA helicase activity"/>
    <property type="evidence" value="ECO:0007669"/>
    <property type="project" value="UniProtKB-EC"/>
</dbReference>
<feature type="binding site" evidence="12">
    <location>
        <position position="572"/>
    </location>
    <ligand>
        <name>Zn(2+)</name>
        <dbReference type="ChEBI" id="CHEBI:29105"/>
        <label>2</label>
    </ligand>
</feature>
<dbReference type="RefSeq" id="WP_141614826.1">
    <property type="nucleotide sequence ID" value="NZ_CP041253.1"/>
</dbReference>
<keyword evidence="7 12" id="KW-0862">Zinc</keyword>
<keyword evidence="2 12" id="KW-0235">DNA replication</keyword>
<dbReference type="SMART" id="SM00487">
    <property type="entry name" value="DEXDc"/>
    <property type="match status" value="1"/>
</dbReference>
<dbReference type="GO" id="GO:0003677">
    <property type="term" value="F:DNA binding"/>
    <property type="evidence" value="ECO:0007669"/>
    <property type="project" value="UniProtKB-UniRule"/>
</dbReference>
<keyword evidence="16" id="KW-1185">Reference proteome</keyword>
<dbReference type="Gene3D" id="3.40.50.300">
    <property type="entry name" value="P-loop containing nucleotide triphosphate hydrolases"/>
    <property type="match status" value="2"/>
</dbReference>
<keyword evidence="6 12" id="KW-0347">Helicase</keyword>
<feature type="binding site" evidence="12">
    <location>
        <position position="548"/>
    </location>
    <ligand>
        <name>Zn(2+)</name>
        <dbReference type="ChEBI" id="CHEBI:29105"/>
        <label>1</label>
    </ligand>
</feature>
<evidence type="ECO:0000256" key="6">
    <source>
        <dbReference type="ARBA" id="ARBA00022806"/>
    </source>
</evidence>
<dbReference type="SUPFAM" id="SSF52540">
    <property type="entry name" value="P-loop containing nucleoside triphosphate hydrolases"/>
    <property type="match status" value="1"/>
</dbReference>
<name>A0A514CID1_9BACT</name>
<protein>
    <recommendedName>
        <fullName evidence="12">Replication restart protein PriA</fullName>
    </recommendedName>
    <alternativeName>
        <fullName evidence="12">ATP-dependent DNA helicase PriA</fullName>
        <ecNumber evidence="12">5.6.2.4</ecNumber>
    </alternativeName>
    <alternativeName>
        <fullName evidence="12">DNA 3'-5' helicase PriA</fullName>
    </alternativeName>
</protein>
<dbReference type="InterPro" id="IPR014001">
    <property type="entry name" value="Helicase_ATP-bd"/>
</dbReference>
<dbReference type="EMBL" id="CP041253">
    <property type="protein sequence ID" value="QDH79583.1"/>
    <property type="molecule type" value="Genomic_DNA"/>
</dbReference>
<dbReference type="GO" id="GO:0016887">
    <property type="term" value="F:ATP hydrolysis activity"/>
    <property type="evidence" value="ECO:0007669"/>
    <property type="project" value="RHEA"/>
</dbReference>
<dbReference type="PANTHER" id="PTHR30580:SF0">
    <property type="entry name" value="PRIMOSOMAL PROTEIN N"/>
    <property type="match status" value="1"/>
</dbReference>
<dbReference type="AlphaFoldDB" id="A0A514CID1"/>
<comment type="cofactor">
    <cofactor evidence="12">
        <name>Zn(2+)</name>
        <dbReference type="ChEBI" id="CHEBI:29105"/>
    </cofactor>
    <text evidence="12">Binds 2 zinc ions per subunit.</text>
</comment>
<dbReference type="OrthoDB" id="9759544at2"/>
<feature type="binding site" evidence="12">
    <location>
        <position position="557"/>
    </location>
    <ligand>
        <name>Zn(2+)</name>
        <dbReference type="ChEBI" id="CHEBI:29105"/>
        <label>2</label>
    </ligand>
</feature>
<feature type="binding site" evidence="12">
    <location>
        <position position="588"/>
    </location>
    <ligand>
        <name>Zn(2+)</name>
        <dbReference type="ChEBI" id="CHEBI:29105"/>
        <label>1</label>
    </ligand>
</feature>
<comment type="subunit">
    <text evidence="12">Component of the replication restart primosome.</text>
</comment>
<keyword evidence="9 12" id="KW-0238">DNA-binding</keyword>
<evidence type="ECO:0000256" key="7">
    <source>
        <dbReference type="ARBA" id="ARBA00022833"/>
    </source>
</evidence>
<dbReference type="Pfam" id="PF17764">
    <property type="entry name" value="PriA_3primeBD"/>
    <property type="match status" value="1"/>
</dbReference>
<dbReference type="GO" id="GO:0006310">
    <property type="term" value="P:DNA recombination"/>
    <property type="evidence" value="ECO:0007669"/>
    <property type="project" value="InterPro"/>
</dbReference>
<dbReference type="CDD" id="cd18804">
    <property type="entry name" value="SF2_C_priA"/>
    <property type="match status" value="1"/>
</dbReference>
<gene>
    <name evidence="12 15" type="primary">priA</name>
    <name evidence="15" type="ORF">FKX85_11255</name>
</gene>
<keyword evidence="5 12" id="KW-0378">Hydrolase</keyword>
<comment type="similarity">
    <text evidence="12">Belongs to the helicase family. PriA subfamily.</text>
</comment>
<dbReference type="GO" id="GO:0006269">
    <property type="term" value="P:DNA replication, synthesis of primer"/>
    <property type="evidence" value="ECO:0007669"/>
    <property type="project" value="UniProtKB-KW"/>
</dbReference>
<dbReference type="GO" id="GO:0006302">
    <property type="term" value="P:double-strand break repair"/>
    <property type="evidence" value="ECO:0007669"/>
    <property type="project" value="InterPro"/>
</dbReference>
<dbReference type="Pfam" id="PF18319">
    <property type="entry name" value="Zn_ribbon_PriA"/>
    <property type="match status" value="1"/>
</dbReference>
<dbReference type="KEGG" id="echi:FKX85_11255"/>
<keyword evidence="4 12" id="KW-0547">Nucleotide-binding</keyword>
<evidence type="ECO:0000259" key="14">
    <source>
        <dbReference type="PROSITE" id="PS51194"/>
    </source>
</evidence>
<accession>A0A514CID1</accession>
<feature type="domain" description="Helicase ATP-binding" evidence="13">
    <location>
        <begin position="315"/>
        <end position="482"/>
    </location>
</feature>
<dbReference type="PROSITE" id="PS51194">
    <property type="entry name" value="HELICASE_CTER"/>
    <property type="match status" value="1"/>
</dbReference>